<accession>A0AAQ3RQ86</accession>
<dbReference type="AlphaFoldDB" id="A0AAQ3RQ86"/>
<protein>
    <submittedName>
        <fullName evidence="1">Uncharacterized protein</fullName>
    </submittedName>
</protein>
<name>A0AAQ3RQ86_VIGMU</name>
<dbReference type="EMBL" id="CP144693">
    <property type="protein sequence ID" value="WVZ00076.1"/>
    <property type="molecule type" value="Genomic_DNA"/>
</dbReference>
<keyword evidence="2" id="KW-1185">Reference proteome</keyword>
<gene>
    <name evidence="1" type="ORF">V8G54_026145</name>
</gene>
<dbReference type="Proteomes" id="UP001374535">
    <property type="component" value="Chromosome 8"/>
</dbReference>
<reference evidence="1 2" key="1">
    <citation type="journal article" date="2023" name="Life. Sci Alliance">
        <title>Evolutionary insights into 3D genome organization and epigenetic landscape of Vigna mungo.</title>
        <authorList>
            <person name="Junaid A."/>
            <person name="Singh B."/>
            <person name="Bhatia S."/>
        </authorList>
    </citation>
    <scope>NUCLEOTIDE SEQUENCE [LARGE SCALE GENOMIC DNA]</scope>
    <source>
        <strain evidence="1">Urdbean</strain>
    </source>
</reference>
<evidence type="ECO:0000313" key="1">
    <source>
        <dbReference type="EMBL" id="WVZ00076.1"/>
    </source>
</evidence>
<proteinExistence type="predicted"/>
<evidence type="ECO:0000313" key="2">
    <source>
        <dbReference type="Proteomes" id="UP001374535"/>
    </source>
</evidence>
<organism evidence="1 2">
    <name type="scientific">Vigna mungo</name>
    <name type="common">Black gram</name>
    <name type="synonym">Phaseolus mungo</name>
    <dbReference type="NCBI Taxonomy" id="3915"/>
    <lineage>
        <taxon>Eukaryota</taxon>
        <taxon>Viridiplantae</taxon>
        <taxon>Streptophyta</taxon>
        <taxon>Embryophyta</taxon>
        <taxon>Tracheophyta</taxon>
        <taxon>Spermatophyta</taxon>
        <taxon>Magnoliopsida</taxon>
        <taxon>eudicotyledons</taxon>
        <taxon>Gunneridae</taxon>
        <taxon>Pentapetalae</taxon>
        <taxon>rosids</taxon>
        <taxon>fabids</taxon>
        <taxon>Fabales</taxon>
        <taxon>Fabaceae</taxon>
        <taxon>Papilionoideae</taxon>
        <taxon>50 kb inversion clade</taxon>
        <taxon>NPAAA clade</taxon>
        <taxon>indigoferoid/millettioid clade</taxon>
        <taxon>Phaseoleae</taxon>
        <taxon>Vigna</taxon>
    </lineage>
</organism>
<sequence length="143" mass="15617">MKSGRTWNWTSFSFWPSESVLRKPGGSSEKAPSSGARMVKPPDLMVMSWELSWLMSCVVFMRRRKMLKELVCVRIDAMSVAPGLLSVGGGWGSVGVKGFVGAEAGAVVGDRAVRAVACKREKRSAMGKGECFVILEKLRLWGC</sequence>